<dbReference type="OrthoDB" id="2526106at2759"/>
<feature type="region of interest" description="Disordered" evidence="1">
    <location>
        <begin position="115"/>
        <end position="146"/>
    </location>
</feature>
<comment type="caution">
    <text evidence="3">The sequence shown here is derived from an EMBL/GenBank/DDBJ whole genome shotgun (WGS) entry which is preliminary data.</text>
</comment>
<keyword evidence="2" id="KW-0812">Transmembrane</keyword>
<feature type="transmembrane region" description="Helical" evidence="2">
    <location>
        <begin position="69"/>
        <end position="90"/>
    </location>
</feature>
<evidence type="ECO:0000313" key="4">
    <source>
        <dbReference type="Proteomes" id="UP000237144"/>
    </source>
</evidence>
<feature type="transmembrane region" description="Helical" evidence="2">
    <location>
        <begin position="235"/>
        <end position="256"/>
    </location>
</feature>
<name>A0A2S5B550_9BASI</name>
<sequence length="360" mass="38773">MFADSQFAQLCPDAKVAEWCLSPPSDGTCSIAIAPSSAPVSLLNTLIQADAYAVTLLGYTLTGDGSLDFFHAGYALLLAFSTLSPPWAVTGRKSPAERARQAQDMVAAVLSHLEKGHHRKAHRRLHRRRSSASSSGSGDEHDLLPRGRRKTRARIEALVQDDPSLFGLDAPDRVTTGQVLLLAGFFLSLLMWALAYWQTVLGGATGKTMVKLAQPNCTAGLGNVALMVVYGASSWNTLFLILGVVLLVAMSVMNLLDPAARCLGRTATAEYNGSPKLVFGASLLVWASCACLTLILSASLTDYDTLSRRFGWSSRPTGQKNVLASLEFSWSFGTTFSILMLIVPIGSIVRTYRTKRAEDD</sequence>
<feature type="transmembrane region" description="Helical" evidence="2">
    <location>
        <begin position="328"/>
        <end position="349"/>
    </location>
</feature>
<dbReference type="Proteomes" id="UP000237144">
    <property type="component" value="Unassembled WGS sequence"/>
</dbReference>
<feature type="transmembrane region" description="Helical" evidence="2">
    <location>
        <begin position="277"/>
        <end position="300"/>
    </location>
</feature>
<protein>
    <submittedName>
        <fullName evidence="3">Uncharacterized protein</fullName>
    </submittedName>
</protein>
<keyword evidence="2" id="KW-1133">Transmembrane helix</keyword>
<dbReference type="EMBL" id="PJQD01000072">
    <property type="protein sequence ID" value="POY71886.1"/>
    <property type="molecule type" value="Genomic_DNA"/>
</dbReference>
<evidence type="ECO:0000256" key="1">
    <source>
        <dbReference type="SAM" id="MobiDB-lite"/>
    </source>
</evidence>
<evidence type="ECO:0000256" key="2">
    <source>
        <dbReference type="SAM" id="Phobius"/>
    </source>
</evidence>
<gene>
    <name evidence="3" type="ORF">BMF94_5247</name>
</gene>
<organism evidence="3 4">
    <name type="scientific">Rhodotorula taiwanensis</name>
    <dbReference type="NCBI Taxonomy" id="741276"/>
    <lineage>
        <taxon>Eukaryota</taxon>
        <taxon>Fungi</taxon>
        <taxon>Dikarya</taxon>
        <taxon>Basidiomycota</taxon>
        <taxon>Pucciniomycotina</taxon>
        <taxon>Microbotryomycetes</taxon>
        <taxon>Sporidiobolales</taxon>
        <taxon>Sporidiobolaceae</taxon>
        <taxon>Rhodotorula</taxon>
    </lineage>
</organism>
<dbReference type="AlphaFoldDB" id="A0A2S5B550"/>
<keyword evidence="4" id="KW-1185">Reference proteome</keyword>
<feature type="compositionally biased region" description="Basic residues" evidence="1">
    <location>
        <begin position="115"/>
        <end position="130"/>
    </location>
</feature>
<reference evidence="3 4" key="1">
    <citation type="journal article" date="2018" name="Front. Microbiol.">
        <title>Prospects for Fungal Bioremediation of Acidic Radioactive Waste Sites: Characterization and Genome Sequence of Rhodotorula taiwanensis MD1149.</title>
        <authorList>
            <person name="Tkavc R."/>
            <person name="Matrosova V.Y."/>
            <person name="Grichenko O.E."/>
            <person name="Gostincar C."/>
            <person name="Volpe R.P."/>
            <person name="Klimenkova P."/>
            <person name="Gaidamakova E.K."/>
            <person name="Zhou C.E."/>
            <person name="Stewart B.J."/>
            <person name="Lyman M.G."/>
            <person name="Malfatti S.A."/>
            <person name="Rubinfeld B."/>
            <person name="Courtot M."/>
            <person name="Singh J."/>
            <person name="Dalgard C.L."/>
            <person name="Hamilton T."/>
            <person name="Frey K.G."/>
            <person name="Gunde-Cimerman N."/>
            <person name="Dugan L."/>
            <person name="Daly M.J."/>
        </authorList>
    </citation>
    <scope>NUCLEOTIDE SEQUENCE [LARGE SCALE GENOMIC DNA]</scope>
    <source>
        <strain evidence="3 4">MD1149</strain>
    </source>
</reference>
<keyword evidence="2" id="KW-0472">Membrane</keyword>
<accession>A0A2S5B550</accession>
<proteinExistence type="predicted"/>
<evidence type="ECO:0000313" key="3">
    <source>
        <dbReference type="EMBL" id="POY71886.1"/>
    </source>
</evidence>
<feature type="transmembrane region" description="Helical" evidence="2">
    <location>
        <begin position="179"/>
        <end position="197"/>
    </location>
</feature>